<evidence type="ECO:0000259" key="5">
    <source>
        <dbReference type="Pfam" id="PF25150"/>
    </source>
</evidence>
<gene>
    <name evidence="7" type="primary">AUGUSTUS-3.0.2_04365</name>
    <name evidence="7" type="ORF">TcasGA2_TC004365</name>
</gene>
<dbReference type="GO" id="GO:0030488">
    <property type="term" value="P:tRNA methylation"/>
    <property type="evidence" value="ECO:0000318"/>
    <property type="project" value="GO_Central"/>
</dbReference>
<dbReference type="Pfam" id="PF10350">
    <property type="entry name" value="DUF2428"/>
    <property type="match status" value="1"/>
</dbReference>
<feature type="domain" description="tRNA (32-2'-O)-methyltransferase regulator THADA-like TPR repeats region" evidence="5">
    <location>
        <begin position="445"/>
        <end position="641"/>
    </location>
</feature>
<proteinExistence type="inferred from homology"/>
<comment type="similarity">
    <text evidence="1">Belongs to the THADA family.</text>
</comment>
<reference evidence="7 8" key="2">
    <citation type="journal article" date="2010" name="Nucleic Acids Res.">
        <title>BeetleBase in 2010: revisions to provide comprehensive genomic information for Tribolium castaneum.</title>
        <authorList>
            <person name="Kim H.S."/>
            <person name="Murphy T."/>
            <person name="Xia J."/>
            <person name="Caragea D."/>
            <person name="Park Y."/>
            <person name="Beeman R.W."/>
            <person name="Lorenzen M.D."/>
            <person name="Butcher S."/>
            <person name="Manak J.R."/>
            <person name="Brown S.J."/>
        </authorList>
    </citation>
    <scope>GENOME REANNOTATION</scope>
    <source>
        <strain evidence="7 8">Georgia GA2</strain>
    </source>
</reference>
<evidence type="ECO:0000313" key="8">
    <source>
        <dbReference type="Proteomes" id="UP000007266"/>
    </source>
</evidence>
<evidence type="ECO:0000256" key="1">
    <source>
        <dbReference type="ARBA" id="ARBA00010409"/>
    </source>
</evidence>
<protein>
    <recommendedName>
        <fullName evidence="3">tRNA (32-2'-O)-methyltransferase regulator THADA</fullName>
    </recommendedName>
</protein>
<dbReference type="PANTHER" id="PTHR14387">
    <property type="entry name" value="THADA/DEATH RECEPTOR INTERACTING PROTEIN"/>
    <property type="match status" value="1"/>
</dbReference>
<dbReference type="InterPro" id="IPR056842">
    <property type="entry name" value="THADA-like_TPR_C"/>
</dbReference>
<feature type="domain" description="DUF2428" evidence="4">
    <location>
        <begin position="759"/>
        <end position="987"/>
    </location>
</feature>
<accession>D6X543</accession>
<keyword evidence="8" id="KW-1185">Reference proteome</keyword>
<evidence type="ECO:0000313" key="7">
    <source>
        <dbReference type="EMBL" id="EEZ97178.2"/>
    </source>
</evidence>
<evidence type="ECO:0000256" key="3">
    <source>
        <dbReference type="ARBA" id="ARBA00035698"/>
    </source>
</evidence>
<keyword evidence="2" id="KW-0819">tRNA processing</keyword>
<dbReference type="eggNOG" id="KOG1810">
    <property type="taxonomic scope" value="Eukaryota"/>
</dbReference>
<dbReference type="InterPro" id="IPR051954">
    <property type="entry name" value="tRNA_methyltransferase_THADA"/>
</dbReference>
<dbReference type="Pfam" id="PF25150">
    <property type="entry name" value="TPR_Trm732"/>
    <property type="match status" value="1"/>
</dbReference>
<dbReference type="HOGENOM" id="CLU_244958_0_0_1"/>
<dbReference type="OrthoDB" id="73997at2759"/>
<dbReference type="STRING" id="7070.D6X543"/>
<dbReference type="InterPro" id="IPR019442">
    <property type="entry name" value="THADA/TRM732_DUF2428"/>
</dbReference>
<evidence type="ECO:0000259" key="6">
    <source>
        <dbReference type="Pfam" id="PF25151"/>
    </source>
</evidence>
<organism evidence="7 8">
    <name type="scientific">Tribolium castaneum</name>
    <name type="common">Red flour beetle</name>
    <dbReference type="NCBI Taxonomy" id="7070"/>
    <lineage>
        <taxon>Eukaryota</taxon>
        <taxon>Metazoa</taxon>
        <taxon>Ecdysozoa</taxon>
        <taxon>Arthropoda</taxon>
        <taxon>Hexapoda</taxon>
        <taxon>Insecta</taxon>
        <taxon>Pterygota</taxon>
        <taxon>Neoptera</taxon>
        <taxon>Endopterygota</taxon>
        <taxon>Coleoptera</taxon>
        <taxon>Polyphaga</taxon>
        <taxon>Cucujiformia</taxon>
        <taxon>Tenebrionidae</taxon>
        <taxon>Tenebrionidae incertae sedis</taxon>
        <taxon>Tribolium</taxon>
    </lineage>
</organism>
<dbReference type="SUPFAM" id="SSF48371">
    <property type="entry name" value="ARM repeat"/>
    <property type="match status" value="1"/>
</dbReference>
<name>D6X543_TRICA</name>
<dbReference type="Pfam" id="PF25151">
    <property type="entry name" value="TPR_Trm732_C"/>
    <property type="match status" value="1"/>
</dbReference>
<reference evidence="7 8" key="1">
    <citation type="journal article" date="2008" name="Nature">
        <title>The genome of the model beetle and pest Tribolium castaneum.</title>
        <authorList>
            <consortium name="Tribolium Genome Sequencing Consortium"/>
            <person name="Richards S."/>
            <person name="Gibbs R.A."/>
            <person name="Weinstock G.M."/>
            <person name="Brown S.J."/>
            <person name="Denell R."/>
            <person name="Beeman R.W."/>
            <person name="Gibbs R."/>
            <person name="Beeman R.W."/>
            <person name="Brown S.J."/>
            <person name="Bucher G."/>
            <person name="Friedrich M."/>
            <person name="Grimmelikhuijzen C.J."/>
            <person name="Klingler M."/>
            <person name="Lorenzen M."/>
            <person name="Richards S."/>
            <person name="Roth S."/>
            <person name="Schroder R."/>
            <person name="Tautz D."/>
            <person name="Zdobnov E.M."/>
            <person name="Muzny D."/>
            <person name="Gibbs R.A."/>
            <person name="Weinstock G.M."/>
            <person name="Attaway T."/>
            <person name="Bell S."/>
            <person name="Buhay C.J."/>
            <person name="Chandrabose M.N."/>
            <person name="Chavez D."/>
            <person name="Clerk-Blankenburg K.P."/>
            <person name="Cree A."/>
            <person name="Dao M."/>
            <person name="Davis C."/>
            <person name="Chacko J."/>
            <person name="Dinh H."/>
            <person name="Dugan-Rocha S."/>
            <person name="Fowler G."/>
            <person name="Garner T.T."/>
            <person name="Garnes J."/>
            <person name="Gnirke A."/>
            <person name="Hawes A."/>
            <person name="Hernandez J."/>
            <person name="Hines S."/>
            <person name="Holder M."/>
            <person name="Hume J."/>
            <person name="Jhangiani S.N."/>
            <person name="Joshi V."/>
            <person name="Khan Z.M."/>
            <person name="Jackson L."/>
            <person name="Kovar C."/>
            <person name="Kowis A."/>
            <person name="Lee S."/>
            <person name="Lewis L.R."/>
            <person name="Margolis J."/>
            <person name="Morgan M."/>
            <person name="Nazareth L.V."/>
            <person name="Nguyen N."/>
            <person name="Okwuonu G."/>
            <person name="Parker D."/>
            <person name="Richards S."/>
            <person name="Ruiz S.J."/>
            <person name="Santibanez J."/>
            <person name="Savard J."/>
            <person name="Scherer S.E."/>
            <person name="Schneider B."/>
            <person name="Sodergren E."/>
            <person name="Tautz D."/>
            <person name="Vattahil S."/>
            <person name="Villasana D."/>
            <person name="White C.S."/>
            <person name="Wright R."/>
            <person name="Park Y."/>
            <person name="Beeman R.W."/>
            <person name="Lord J."/>
            <person name="Oppert B."/>
            <person name="Lorenzen M."/>
            <person name="Brown S."/>
            <person name="Wang L."/>
            <person name="Savard J."/>
            <person name="Tautz D."/>
            <person name="Richards S."/>
            <person name="Weinstock G."/>
            <person name="Gibbs R.A."/>
            <person name="Liu Y."/>
            <person name="Worley K."/>
            <person name="Weinstock G."/>
            <person name="Elsik C.G."/>
            <person name="Reese J.T."/>
            <person name="Elhaik E."/>
            <person name="Landan G."/>
            <person name="Graur D."/>
            <person name="Arensburger P."/>
            <person name="Atkinson P."/>
            <person name="Beeman R.W."/>
            <person name="Beidler J."/>
            <person name="Brown S.J."/>
            <person name="Demuth J.P."/>
            <person name="Drury D.W."/>
            <person name="Du Y.Z."/>
            <person name="Fujiwara H."/>
            <person name="Lorenzen M."/>
            <person name="Maselli V."/>
            <person name="Osanai M."/>
            <person name="Park Y."/>
            <person name="Robertson H.M."/>
            <person name="Tu Z."/>
            <person name="Wang J.J."/>
            <person name="Wang S."/>
            <person name="Richards S."/>
            <person name="Song H."/>
            <person name="Zhang L."/>
            <person name="Sodergren E."/>
            <person name="Werner D."/>
            <person name="Stanke M."/>
            <person name="Morgenstern B."/>
            <person name="Solovyev V."/>
            <person name="Kosarev P."/>
            <person name="Brown G."/>
            <person name="Chen H.C."/>
            <person name="Ermolaeva O."/>
            <person name="Hlavina W."/>
            <person name="Kapustin Y."/>
            <person name="Kiryutin B."/>
            <person name="Kitts P."/>
            <person name="Maglott D."/>
            <person name="Pruitt K."/>
            <person name="Sapojnikov V."/>
            <person name="Souvorov A."/>
            <person name="Mackey A.J."/>
            <person name="Waterhouse R.M."/>
            <person name="Wyder S."/>
            <person name="Zdobnov E.M."/>
            <person name="Zdobnov E.M."/>
            <person name="Wyder S."/>
            <person name="Kriventseva E.V."/>
            <person name="Kadowaki T."/>
            <person name="Bork P."/>
            <person name="Aranda M."/>
            <person name="Bao R."/>
            <person name="Beermann A."/>
            <person name="Berns N."/>
            <person name="Bolognesi R."/>
            <person name="Bonneton F."/>
            <person name="Bopp D."/>
            <person name="Brown S.J."/>
            <person name="Bucher G."/>
            <person name="Butts T."/>
            <person name="Chaumot A."/>
            <person name="Denell R.E."/>
            <person name="Ferrier D.E."/>
            <person name="Friedrich M."/>
            <person name="Gordon C.M."/>
            <person name="Jindra M."/>
            <person name="Klingler M."/>
            <person name="Lan Q."/>
            <person name="Lattorff H.M."/>
            <person name="Laudet V."/>
            <person name="von Levetsow C."/>
            <person name="Liu Z."/>
            <person name="Lutz R."/>
            <person name="Lynch J.A."/>
            <person name="da Fonseca R.N."/>
            <person name="Posnien N."/>
            <person name="Reuter R."/>
            <person name="Roth S."/>
            <person name="Savard J."/>
            <person name="Schinko J.B."/>
            <person name="Schmitt C."/>
            <person name="Schoppmeier M."/>
            <person name="Schroder R."/>
            <person name="Shippy T.D."/>
            <person name="Simonnet F."/>
            <person name="Marques-Souza H."/>
            <person name="Tautz D."/>
            <person name="Tomoyasu Y."/>
            <person name="Trauner J."/>
            <person name="Van der Zee M."/>
            <person name="Vervoort M."/>
            <person name="Wittkopp N."/>
            <person name="Wimmer E.A."/>
            <person name="Yang X."/>
            <person name="Jones A.K."/>
            <person name="Sattelle D.B."/>
            <person name="Ebert P.R."/>
            <person name="Nelson D."/>
            <person name="Scott J.G."/>
            <person name="Beeman R.W."/>
            <person name="Muthukrishnan S."/>
            <person name="Kramer K.J."/>
            <person name="Arakane Y."/>
            <person name="Beeman R.W."/>
            <person name="Zhu Q."/>
            <person name="Hogenkamp D."/>
            <person name="Dixit R."/>
            <person name="Oppert B."/>
            <person name="Jiang H."/>
            <person name="Zou Z."/>
            <person name="Marshall J."/>
            <person name="Elpidina E."/>
            <person name="Vinokurov K."/>
            <person name="Oppert C."/>
            <person name="Zou Z."/>
            <person name="Evans J."/>
            <person name="Lu Z."/>
            <person name="Zhao P."/>
            <person name="Sumathipala N."/>
            <person name="Altincicek B."/>
            <person name="Vilcinskas A."/>
            <person name="Williams M."/>
            <person name="Hultmark D."/>
            <person name="Hetru C."/>
            <person name="Jiang H."/>
            <person name="Grimmelikhuijzen C.J."/>
            <person name="Hauser F."/>
            <person name="Cazzamali G."/>
            <person name="Williamson M."/>
            <person name="Park Y."/>
            <person name="Li B."/>
            <person name="Tanaka Y."/>
            <person name="Predel R."/>
            <person name="Neupert S."/>
            <person name="Schachtner J."/>
            <person name="Verleyen P."/>
            <person name="Raible F."/>
            <person name="Bork P."/>
            <person name="Friedrich M."/>
            <person name="Walden K.K."/>
            <person name="Robertson H.M."/>
            <person name="Angeli S."/>
            <person name="Foret S."/>
            <person name="Bucher G."/>
            <person name="Schuetz S."/>
            <person name="Maleszka R."/>
            <person name="Wimmer E.A."/>
            <person name="Beeman R.W."/>
            <person name="Lorenzen M."/>
            <person name="Tomoyasu Y."/>
            <person name="Miller S.C."/>
            <person name="Grossmann D."/>
            <person name="Bucher G."/>
        </authorList>
    </citation>
    <scope>NUCLEOTIDE SEQUENCE [LARGE SCALE GENOMIC DNA]</scope>
    <source>
        <strain evidence="7 8">Georgia GA2</strain>
    </source>
</reference>
<dbReference type="InterPro" id="IPR056843">
    <property type="entry name" value="THADA-like_TPR"/>
</dbReference>
<dbReference type="OMA" id="RISMINS"/>
<dbReference type="Proteomes" id="UP000007266">
    <property type="component" value="Linkage group 10"/>
</dbReference>
<dbReference type="InterPro" id="IPR016024">
    <property type="entry name" value="ARM-type_fold"/>
</dbReference>
<sequence>MAPILNLKLTTSHKFCPDSPLLNALKSCNDDSLYKKLIDEILDTYHHHQDFGARNVIIEALINTNGRKNLLKYMYKQLNVRQIGQSSFFEHIASSVMNECRENFDNFVFSLTLCEKVVQFFACFIQNFPDDFLEKTFLFYFYSLEALQSHGNDCYVSMVLKQLAVTLPHANMKQLSNYAFEMVVMTFEILQNCEFKFETILDSFVVFSYFSTLLPAKETIFLKHRNYPILEFIDNEKNDFCLILQSKNFPNLFKTGRLKAILYLTISNTVPRDVLLNVKVAKKPLYESLYTNLIDLGMSLTNFPDPIVPITRTLDSLSVLITRSSNFSELFIKSFDFIWTHLDHFVDQVTQNTKSLFEKLTIEAQKRGEKLALEKLIADLDSLPTFGKVRLVAYHVTSHVIDSYLYDSNFRNKLLMVAAATSDQIASLAYSNLMLQESCDEKIVQVWLKPVLGVLRMKQTNVLEDIVTLAVRKKPTIFPILFPNLVTTTVECSIVLKCVRLARLNGDKFVSDVDSVDTWRGLIPEKQMELFMCHHDDEIRIRVLQAVAECQKSTEIFTEFELTFLIRYFRYNVSVTSANIRNRFVTYFKKILRRFDVTWTKSPNSEYDNFLRHLLEILIINLSPDSNFSRRCISMQLLLLIRNFYDWRNLFQADDIRNLKYLILDGYESNKSLAVEILKSFPVEKFDLSDNFAEKLVTMLTDIRPNQSLSACYYFMLVQAEINVIAPLFDSDTNLNAETPIYGIFQLIRYNPDAFTYTFKQYCQLCLKYATAVLPIVANLAPEGYLPEETDITDSDQSSKSQKILVNSWKTMKEIMLLMADLVKKNIQNEEENSEFFLRKIGDFFLDIFIQAKHRGVFEQAHVAFNSICQSFLTSKNRNLNELPSRWLTESVSLCTGETIDDRLSPTRRSAGLPFLILSLLPNLAESNIEFLRSTLDSLLTISGDSPIHCLNVLRFVFKDAKLGENIVTYVDRGAILALKNYKSRTWGVRNSATLLWSALVRRIFGVKETKMALNVFYARYPQLFEFLLHELQHECHKSESLVLEPILMVLTQLSPGCNETINTQVLKYLCYIDVCMKSSCLRTRDLAARASIALIGEHSFQMCLDESFGRISGNLTMNERHGLLLQILHIVQSKDFDKLPITTYLEQSLGLLTRGESRVHHPLCMTLYMDIVFMLLSRSRDYKNLDLLKKIVELLSEMRTEGAHAEWSRFQLLLFIVLNKFKRCDNTYHVIAAMFVKYLTENTPIRQKCLHLLIYLNQEVSCDRFKIHPLIVAGNVEICTQIKLLVHSFDSHTKKQLLASLHSPLLRFFATELQTKRNDLVLVLVLLDFYPCFFETDRRLDTLIAMATNDEVTSGVISVVKTILKNWQLEVGGSLVKLLQESAAPAAPEWLRLAVAQCLVDIWNNCKVPPLEKYNLANIVLVLLEDDEALVRETASQVGNTVSCSERSRELFLSSVVWELPVDYAINFLVSWSLRHLPEVSRDVSDVYERGELNTWAENIPVAYAASCVLHRLVWDHDGSVLIEERALLVTRVVLNALIKLPSLMVDSGVKKTVICALRRILVFIEGCTSDFNRDFKLFFGTKILTFLRNRVKNDDYATVKCFFTYLYNPVLELHFRFP</sequence>
<dbReference type="PANTHER" id="PTHR14387:SF7">
    <property type="entry name" value="THYROID ADENOMA-ASSOCIATED PROTEIN"/>
    <property type="match status" value="1"/>
</dbReference>
<feature type="domain" description="tRNA (32-2'-O)-methyltransferase regulator THADA-like C-terminal TPR repeats region" evidence="6">
    <location>
        <begin position="990"/>
        <end position="1130"/>
    </location>
</feature>
<evidence type="ECO:0000259" key="4">
    <source>
        <dbReference type="Pfam" id="PF10350"/>
    </source>
</evidence>
<evidence type="ECO:0000256" key="2">
    <source>
        <dbReference type="ARBA" id="ARBA00022694"/>
    </source>
</evidence>
<dbReference type="EMBL" id="KQ971382">
    <property type="protein sequence ID" value="EEZ97178.2"/>
    <property type="molecule type" value="Genomic_DNA"/>
</dbReference>
<dbReference type="KEGG" id="tca:103314893"/>